<reference evidence="3" key="1">
    <citation type="submission" date="2018-11" db="EMBL/GenBank/DDBJ databases">
        <authorList>
            <person name="Onetto C."/>
        </authorList>
    </citation>
    <scope>NUCLEOTIDE SEQUENCE [LARGE SCALE GENOMIC DNA]</scope>
</reference>
<dbReference type="AlphaFoldDB" id="A0A564WDH2"/>
<dbReference type="Proteomes" id="UP000326641">
    <property type="component" value="Unassembled WGS sequence"/>
</dbReference>
<evidence type="ECO:0000313" key="3">
    <source>
        <dbReference type="EMBL" id="VUX46506.1"/>
    </source>
</evidence>
<dbReference type="GO" id="GO:0006629">
    <property type="term" value="P:lipid metabolic process"/>
    <property type="evidence" value="ECO:0007669"/>
    <property type="project" value="UniProtKB-KW"/>
</dbReference>
<evidence type="ECO:0000256" key="1">
    <source>
        <dbReference type="ARBA" id="ARBA00023098"/>
    </source>
</evidence>
<sequence>MAPRKVAIACQGGGTHAAFTWGVLTQILETKKAWDANPDGGDTFEIAAISGTSAGALCALATWYGLAPNSADSACGTIDKAIERLNHLWTVFAATTPVETAHNAVVGTMLDLAEAGAPFPSSSPYGEFGDFAIAGLQMMGARPEYLGFPALLQSVCPHFAAVDWKKLSQKNFRALAGAIEVFSGNFEVFDTNKTLEEKGLLTAPPQFDQYGTTRWRMRRAFSLEGVAASGTLPEILPAQQIGETVFPTCTQGKTVTRTAHYWDGLYSQNPPIRQFLDCTSKDDKPDEIWVVRINPQEIDWRVPFTGLEDIRDRENDLAGNLSLNQELDHILSVNASLQTHGGDHPFLKAHKIIDVRTFKMTRETAWGLRRTSKFDRNRTHLTKLWSEGRAVAEQWLKGWRSLGKDFESYPDDARYPLAQ</sequence>
<name>A0A564WDH2_9PROT</name>
<proteinExistence type="predicted"/>
<dbReference type="SUPFAM" id="SSF52151">
    <property type="entry name" value="FabD/lysophospholipase-like"/>
    <property type="match status" value="1"/>
</dbReference>
<feature type="domain" description="PNPLA" evidence="2">
    <location>
        <begin position="9"/>
        <end position="275"/>
    </location>
</feature>
<keyword evidence="4" id="KW-1185">Reference proteome</keyword>
<evidence type="ECO:0000259" key="2">
    <source>
        <dbReference type="Pfam" id="PF01734"/>
    </source>
</evidence>
<organism evidence="3 4">
    <name type="scientific">Candidatus Defluviicoccus seviourii</name>
    <dbReference type="NCBI Taxonomy" id="2565273"/>
    <lineage>
        <taxon>Bacteria</taxon>
        <taxon>Pseudomonadati</taxon>
        <taxon>Pseudomonadota</taxon>
        <taxon>Alphaproteobacteria</taxon>
        <taxon>Rhodospirillales</taxon>
        <taxon>Rhodospirillaceae</taxon>
        <taxon>Defluviicoccus</taxon>
    </lineage>
</organism>
<comment type="caution">
    <text evidence="3">The sequence shown here is derived from an EMBL/GenBank/DDBJ whole genome shotgun (WGS) entry which is preliminary data.</text>
</comment>
<dbReference type="Pfam" id="PF01734">
    <property type="entry name" value="Patatin"/>
    <property type="match status" value="1"/>
</dbReference>
<protein>
    <submittedName>
        <fullName evidence="3">Patatin-like phospholipase</fullName>
    </submittedName>
</protein>
<gene>
    <name evidence="3" type="ORF">DF3PA_230008</name>
</gene>
<dbReference type="InterPro" id="IPR002641">
    <property type="entry name" value="PNPLA_dom"/>
</dbReference>
<dbReference type="InterPro" id="IPR016035">
    <property type="entry name" value="Acyl_Trfase/lysoPLipase"/>
</dbReference>
<dbReference type="Gene3D" id="3.40.1090.10">
    <property type="entry name" value="Cytosolic phospholipase A2 catalytic domain"/>
    <property type="match status" value="1"/>
</dbReference>
<evidence type="ECO:0000313" key="4">
    <source>
        <dbReference type="Proteomes" id="UP000326641"/>
    </source>
</evidence>
<keyword evidence="1" id="KW-0443">Lipid metabolism</keyword>
<dbReference type="EMBL" id="UXAT02000016">
    <property type="protein sequence ID" value="VUX46506.1"/>
    <property type="molecule type" value="Genomic_DNA"/>
</dbReference>
<accession>A0A564WDH2</accession>